<evidence type="ECO:0000256" key="1">
    <source>
        <dbReference type="ARBA" id="ARBA00004141"/>
    </source>
</evidence>
<keyword evidence="8" id="KW-1185">Reference proteome</keyword>
<evidence type="ECO:0000256" key="3">
    <source>
        <dbReference type="ARBA" id="ARBA00022692"/>
    </source>
</evidence>
<keyword evidence="4 6" id="KW-1133">Transmembrane helix</keyword>
<feature type="transmembrane region" description="Helical" evidence="6">
    <location>
        <begin position="336"/>
        <end position="353"/>
    </location>
</feature>
<dbReference type="InterPro" id="IPR037272">
    <property type="entry name" value="SNS_sf"/>
</dbReference>
<sequence length="460" mass="49149">MAARGSFDTRLGFILAAAGSAVGLGNIWKFPFEVGDGGGAAFVIVYLAFCFILCYPVLVTEIAIGRKTQRNPVGAFKALGYKKWSIIGYMGLASGVLILSFYNVVAAWSFGYVIEMIQGNFGIGEDFGVFITDALKVGLYGVIFMSTTAFIVSNGVSGGIERAAKILMPSLIFIILCLLAYALTLPNAMEGVKFYLVPDFSKLTGDVIYSALGQAFFSLSLGMGALITYGSYVSRDQNIVSAGAMITLADVGIAFIAGFMLFPIVFSQGIEPSGGAGLIFITLPGVFETLGPNMGVAVGVLFFLLLTFAALTSTVSLLEVPTAYVVDEHGVERKKAVWGLAFVIFLIGIPSLLSNGTTEWLTSFIQLPGHDSPISFMDFVEDLAADSFLPVGGFLIAVFAAWVWRKENLNEELAYGDPSIRGGILLKYINFAISYICPLMLGLIAVVTILDRFLGIQLIG</sequence>
<reference evidence="7 8" key="1">
    <citation type="submission" date="2018-05" db="EMBL/GenBank/DDBJ databases">
        <title>Genomic Encyclopedia of Type Strains, Phase IV (KMG-IV): sequencing the most valuable type-strain genomes for metagenomic binning, comparative biology and taxonomic classification.</title>
        <authorList>
            <person name="Goeker M."/>
        </authorList>
    </citation>
    <scope>NUCLEOTIDE SEQUENCE [LARGE SCALE GENOMIC DNA]</scope>
    <source>
        <strain evidence="7 8">DSM 25350</strain>
    </source>
</reference>
<gene>
    <name evidence="7" type="ORF">C8D97_108139</name>
</gene>
<dbReference type="PRINTS" id="PR00176">
    <property type="entry name" value="NANEUSMPORT"/>
</dbReference>
<dbReference type="NCBIfam" id="NF037979">
    <property type="entry name" value="Na_transp"/>
    <property type="match status" value="1"/>
</dbReference>
<dbReference type="PANTHER" id="PTHR42948">
    <property type="entry name" value="TRANSPORTER"/>
    <property type="match status" value="1"/>
</dbReference>
<feature type="transmembrane region" description="Helical" evidence="6">
    <location>
        <begin position="166"/>
        <end position="187"/>
    </location>
</feature>
<comment type="subcellular location">
    <subcellularLocation>
        <location evidence="1">Membrane</location>
        <topology evidence="1">Multi-pass membrane protein</topology>
    </subcellularLocation>
</comment>
<feature type="transmembrane region" description="Helical" evidence="6">
    <location>
        <begin position="294"/>
        <end position="315"/>
    </location>
</feature>
<dbReference type="Proteomes" id="UP000245790">
    <property type="component" value="Unassembled WGS sequence"/>
</dbReference>
<evidence type="ECO:0000256" key="6">
    <source>
        <dbReference type="SAM" id="Phobius"/>
    </source>
</evidence>
<dbReference type="EMBL" id="QGGU01000008">
    <property type="protein sequence ID" value="PWK49229.1"/>
    <property type="molecule type" value="Genomic_DNA"/>
</dbReference>
<feature type="transmembrane region" description="Helical" evidence="6">
    <location>
        <begin position="40"/>
        <end position="65"/>
    </location>
</feature>
<feature type="transmembrane region" description="Helical" evidence="6">
    <location>
        <begin position="239"/>
        <end position="266"/>
    </location>
</feature>
<proteinExistence type="predicted"/>
<feature type="transmembrane region" description="Helical" evidence="6">
    <location>
        <begin position="387"/>
        <end position="404"/>
    </location>
</feature>
<keyword evidence="3 6" id="KW-0812">Transmembrane</keyword>
<feature type="transmembrane region" description="Helical" evidence="6">
    <location>
        <begin position="12"/>
        <end position="28"/>
    </location>
</feature>
<feature type="transmembrane region" description="Helical" evidence="6">
    <location>
        <begin position="134"/>
        <end position="154"/>
    </location>
</feature>
<dbReference type="InterPro" id="IPR000175">
    <property type="entry name" value="Na/ntran_symport"/>
</dbReference>
<evidence type="ECO:0000256" key="4">
    <source>
        <dbReference type="ARBA" id="ARBA00022989"/>
    </source>
</evidence>
<dbReference type="SUPFAM" id="SSF161070">
    <property type="entry name" value="SNF-like"/>
    <property type="match status" value="1"/>
</dbReference>
<evidence type="ECO:0000256" key="5">
    <source>
        <dbReference type="ARBA" id="ARBA00023136"/>
    </source>
</evidence>
<dbReference type="InterPro" id="IPR047218">
    <property type="entry name" value="YocR/YhdH-like"/>
</dbReference>
<keyword evidence="2" id="KW-0813">Transport</keyword>
<feature type="transmembrane region" description="Helical" evidence="6">
    <location>
        <begin position="207"/>
        <end position="227"/>
    </location>
</feature>
<organism evidence="7 8">
    <name type="scientific">Pleionea mediterranea</name>
    <dbReference type="NCBI Taxonomy" id="523701"/>
    <lineage>
        <taxon>Bacteria</taxon>
        <taxon>Pseudomonadati</taxon>
        <taxon>Pseudomonadota</taxon>
        <taxon>Gammaproteobacteria</taxon>
        <taxon>Oceanospirillales</taxon>
        <taxon>Pleioneaceae</taxon>
        <taxon>Pleionea</taxon>
    </lineage>
</organism>
<dbReference type="CDD" id="cd10336">
    <property type="entry name" value="SLC6sbd_Tyt1-Like"/>
    <property type="match status" value="1"/>
</dbReference>
<dbReference type="Pfam" id="PF00209">
    <property type="entry name" value="SNF"/>
    <property type="match status" value="2"/>
</dbReference>
<dbReference type="AlphaFoldDB" id="A0A316FL39"/>
<comment type="caution">
    <text evidence="7">The sequence shown here is derived from an EMBL/GenBank/DDBJ whole genome shotgun (WGS) entry which is preliminary data.</text>
</comment>
<evidence type="ECO:0000313" key="8">
    <source>
        <dbReference type="Proteomes" id="UP000245790"/>
    </source>
</evidence>
<dbReference type="PROSITE" id="PS50267">
    <property type="entry name" value="NA_NEUROTRAN_SYMP_3"/>
    <property type="match status" value="1"/>
</dbReference>
<name>A0A316FL39_9GAMM</name>
<evidence type="ECO:0000313" key="7">
    <source>
        <dbReference type="EMBL" id="PWK49229.1"/>
    </source>
</evidence>
<evidence type="ECO:0000256" key="2">
    <source>
        <dbReference type="ARBA" id="ARBA00022448"/>
    </source>
</evidence>
<feature type="transmembrane region" description="Helical" evidence="6">
    <location>
        <begin position="86"/>
        <end position="114"/>
    </location>
</feature>
<feature type="transmembrane region" description="Helical" evidence="6">
    <location>
        <begin position="425"/>
        <end position="450"/>
    </location>
</feature>
<dbReference type="GO" id="GO:0016020">
    <property type="term" value="C:membrane"/>
    <property type="evidence" value="ECO:0007669"/>
    <property type="project" value="UniProtKB-SubCell"/>
</dbReference>
<dbReference type="PANTHER" id="PTHR42948:SF1">
    <property type="entry name" value="TRANSPORTER"/>
    <property type="match status" value="1"/>
</dbReference>
<keyword evidence="5 6" id="KW-0472">Membrane</keyword>
<protein>
    <submittedName>
        <fullName evidence="7">NSS family neurotransmitter:Na+ symporter</fullName>
    </submittedName>
</protein>
<dbReference type="RefSeq" id="WP_170115233.1">
    <property type="nucleotide sequence ID" value="NZ_QGGU01000008.1"/>
</dbReference>
<accession>A0A316FL39</accession>